<dbReference type="GeneID" id="301328134"/>
<feature type="domain" description="Histidine kinase" evidence="9">
    <location>
        <begin position="162"/>
        <end position="368"/>
    </location>
</feature>
<keyword evidence="6 10" id="KW-0418">Kinase</keyword>
<dbReference type="InterPro" id="IPR005467">
    <property type="entry name" value="His_kinase_dom"/>
</dbReference>
<keyword evidence="5" id="KW-0547">Nucleotide-binding</keyword>
<dbReference type="Gene3D" id="3.30.565.10">
    <property type="entry name" value="Histidine kinase-like ATPase, C-terminal domain"/>
    <property type="match status" value="1"/>
</dbReference>
<name>A0ABU0K2R6_9BACL</name>
<dbReference type="CDD" id="cd00082">
    <property type="entry name" value="HisKA"/>
    <property type="match status" value="1"/>
</dbReference>
<evidence type="ECO:0000256" key="8">
    <source>
        <dbReference type="ARBA" id="ARBA00023012"/>
    </source>
</evidence>
<dbReference type="InterPro" id="IPR036890">
    <property type="entry name" value="HATPase_C_sf"/>
</dbReference>
<keyword evidence="8" id="KW-0902">Two-component regulatory system</keyword>
<organism evidence="10 11">
    <name type="scientific">Guptibacillus hwajinpoensis</name>
    <dbReference type="NCBI Taxonomy" id="208199"/>
    <lineage>
        <taxon>Bacteria</taxon>
        <taxon>Bacillati</taxon>
        <taxon>Bacillota</taxon>
        <taxon>Bacilli</taxon>
        <taxon>Bacillales</taxon>
        <taxon>Guptibacillaceae</taxon>
        <taxon>Guptibacillus</taxon>
    </lineage>
</organism>
<gene>
    <name evidence="10" type="ORF">QO000_002634</name>
</gene>
<evidence type="ECO:0000313" key="10">
    <source>
        <dbReference type="EMBL" id="MDQ0483652.1"/>
    </source>
</evidence>
<dbReference type="CDD" id="cd00075">
    <property type="entry name" value="HATPase"/>
    <property type="match status" value="1"/>
</dbReference>
<evidence type="ECO:0000256" key="2">
    <source>
        <dbReference type="ARBA" id="ARBA00012438"/>
    </source>
</evidence>
<dbReference type="InterPro" id="IPR004358">
    <property type="entry name" value="Sig_transdc_His_kin-like_C"/>
</dbReference>
<dbReference type="SMART" id="SM00387">
    <property type="entry name" value="HATPase_c"/>
    <property type="match status" value="1"/>
</dbReference>
<evidence type="ECO:0000256" key="7">
    <source>
        <dbReference type="ARBA" id="ARBA00022840"/>
    </source>
</evidence>
<dbReference type="Pfam" id="PF09385">
    <property type="entry name" value="HisK_N"/>
    <property type="match status" value="1"/>
</dbReference>
<reference evidence="10" key="1">
    <citation type="submission" date="2023-07" db="EMBL/GenBank/DDBJ databases">
        <title>Genomic Encyclopedia of Type Strains, Phase IV (KMG-IV): sequencing the most valuable type-strain genomes for metagenomic binning, comparative biology and taxonomic classification.</title>
        <authorList>
            <person name="Goeker M."/>
        </authorList>
    </citation>
    <scope>NUCLEOTIDE SEQUENCE [LARGE SCALE GENOMIC DNA]</scope>
    <source>
        <strain evidence="10">JSM 076093</strain>
    </source>
</reference>
<protein>
    <recommendedName>
        <fullName evidence="2">histidine kinase</fullName>
        <ecNumber evidence="2">2.7.13.3</ecNumber>
    </recommendedName>
</protein>
<dbReference type="PANTHER" id="PTHR43065:SF10">
    <property type="entry name" value="PEROXIDE STRESS-ACTIVATED HISTIDINE KINASE MAK3"/>
    <property type="match status" value="1"/>
</dbReference>
<dbReference type="EC" id="2.7.13.3" evidence="2"/>
<dbReference type="Proteomes" id="UP001226720">
    <property type="component" value="Unassembled WGS sequence"/>
</dbReference>
<dbReference type="SUPFAM" id="SSF55874">
    <property type="entry name" value="ATPase domain of HSP90 chaperone/DNA topoisomerase II/histidine kinase"/>
    <property type="match status" value="1"/>
</dbReference>
<dbReference type="InterPro" id="IPR003594">
    <property type="entry name" value="HATPase_dom"/>
</dbReference>
<evidence type="ECO:0000256" key="5">
    <source>
        <dbReference type="ARBA" id="ARBA00022741"/>
    </source>
</evidence>
<evidence type="ECO:0000256" key="4">
    <source>
        <dbReference type="ARBA" id="ARBA00022679"/>
    </source>
</evidence>
<keyword evidence="11" id="KW-1185">Reference proteome</keyword>
<accession>A0ABU0K2R6</accession>
<dbReference type="Gene3D" id="1.10.490.70">
    <property type="entry name" value="Histidine kinase N-terminal domain"/>
    <property type="match status" value="1"/>
</dbReference>
<dbReference type="PROSITE" id="PS50109">
    <property type="entry name" value="HIS_KIN"/>
    <property type="match status" value="1"/>
</dbReference>
<dbReference type="RefSeq" id="WP_301552486.1">
    <property type="nucleotide sequence ID" value="NZ_JAQRMZ010000008.1"/>
</dbReference>
<dbReference type="InterPro" id="IPR003661">
    <property type="entry name" value="HisK_dim/P_dom"/>
</dbReference>
<evidence type="ECO:0000256" key="1">
    <source>
        <dbReference type="ARBA" id="ARBA00000085"/>
    </source>
</evidence>
<keyword evidence="7" id="KW-0067">ATP-binding</keyword>
<keyword evidence="3" id="KW-0597">Phosphoprotein</keyword>
<dbReference type="GO" id="GO:0016301">
    <property type="term" value="F:kinase activity"/>
    <property type="evidence" value="ECO:0007669"/>
    <property type="project" value="UniProtKB-KW"/>
</dbReference>
<evidence type="ECO:0000259" key="9">
    <source>
        <dbReference type="PROSITE" id="PS50109"/>
    </source>
</evidence>
<dbReference type="Pfam" id="PF02518">
    <property type="entry name" value="HATPase_c"/>
    <property type="match status" value="1"/>
</dbReference>
<dbReference type="InterPro" id="IPR018984">
    <property type="entry name" value="Histidine_kinase_N"/>
</dbReference>
<keyword evidence="4" id="KW-0808">Transferase</keyword>
<dbReference type="EMBL" id="JAUSWM010000004">
    <property type="protein sequence ID" value="MDQ0483652.1"/>
    <property type="molecule type" value="Genomic_DNA"/>
</dbReference>
<dbReference type="Pfam" id="PF00512">
    <property type="entry name" value="HisKA"/>
    <property type="match status" value="1"/>
</dbReference>
<dbReference type="PRINTS" id="PR00344">
    <property type="entry name" value="BCTRLSENSOR"/>
</dbReference>
<comment type="caution">
    <text evidence="10">The sequence shown here is derived from an EMBL/GenBank/DDBJ whole genome shotgun (WGS) entry which is preliminary data.</text>
</comment>
<dbReference type="InterPro" id="IPR036097">
    <property type="entry name" value="HisK_dim/P_sf"/>
</dbReference>
<evidence type="ECO:0000256" key="3">
    <source>
        <dbReference type="ARBA" id="ARBA00022553"/>
    </source>
</evidence>
<evidence type="ECO:0000256" key="6">
    <source>
        <dbReference type="ARBA" id="ARBA00022777"/>
    </source>
</evidence>
<dbReference type="SMART" id="SM00388">
    <property type="entry name" value="HisKA"/>
    <property type="match status" value="1"/>
</dbReference>
<dbReference type="PANTHER" id="PTHR43065">
    <property type="entry name" value="SENSOR HISTIDINE KINASE"/>
    <property type="match status" value="1"/>
</dbReference>
<evidence type="ECO:0000313" key="11">
    <source>
        <dbReference type="Proteomes" id="UP001226720"/>
    </source>
</evidence>
<sequence length="375" mass="43316">MSVREQLLEYLDNNLELYLQNWKSKIRISDSDVHQDKVEENGVMMYRLVQKNIEAPICLDRIIALAKKVAFERVEANVNIGDFIYNVNAGRSVLMKHMTYAGIEVSELQSILDSINELFDQFSYHAVSEYTRMKNNELQEKISFIDETHQEKLSILGQMSSSFVHEFRNPLTAIMGFVKLLQKEHPNMEYIDVIDHELQQLNFRIAQFLHVSKKEIDVGSHEWLEVKTILAGIIDFIYPSIVDCDVAIHNNIPAKLNIFGQQDKLRQVFLNIMMNSIDALKETTGPRRIELHCDQDEEMVNIYLTNNGPRIPAETLKTIFEPFYTTKELGTGIGLYVCRKIIQNHQGRISCHSNDEYTTFKVSLPLAEKLSIEQA</sequence>
<dbReference type="SUPFAM" id="SSF47384">
    <property type="entry name" value="Homodimeric domain of signal transducing histidine kinase"/>
    <property type="match status" value="1"/>
</dbReference>
<dbReference type="Gene3D" id="1.10.287.130">
    <property type="match status" value="1"/>
</dbReference>
<comment type="catalytic activity">
    <reaction evidence="1">
        <text>ATP + protein L-histidine = ADP + protein N-phospho-L-histidine.</text>
        <dbReference type="EC" id="2.7.13.3"/>
    </reaction>
</comment>
<proteinExistence type="predicted"/>